<dbReference type="Proteomes" id="UP000270094">
    <property type="component" value="Unassembled WGS sequence"/>
</dbReference>
<proteinExistence type="predicted"/>
<evidence type="ECO:0008006" key="3">
    <source>
        <dbReference type="Google" id="ProtNLM"/>
    </source>
</evidence>
<evidence type="ECO:0000313" key="2">
    <source>
        <dbReference type="Proteomes" id="UP000270094"/>
    </source>
</evidence>
<sequence>MTIYLIVDGHQSNILSKPEKFEETEKKNSIYIQIVKELLSVLASRKPDSEVEVELLSVLASRKPDSEVEVFWGNISCIRTKASSDQVITSLEEVISKNRGSLHLGRLFDKIRPKMNSDDAIVLLTDAYMFKGDITSYPRGLMFSIVVDTGIVNSDQMAELNELSTTCNSEMRSDSNQKHWVLRYSEFSSVSALVAELMNSLQEPDFTTLYVGNLSALIQLQPSTDKDLPDNIEVIGFV</sequence>
<feature type="non-terminal residue" evidence="1">
    <location>
        <position position="238"/>
    </location>
</feature>
<organism evidence="1 2">
    <name type="scientific">Strongylus vulgaris</name>
    <name type="common">Blood worm</name>
    <dbReference type="NCBI Taxonomy" id="40348"/>
    <lineage>
        <taxon>Eukaryota</taxon>
        <taxon>Metazoa</taxon>
        <taxon>Ecdysozoa</taxon>
        <taxon>Nematoda</taxon>
        <taxon>Chromadorea</taxon>
        <taxon>Rhabditida</taxon>
        <taxon>Rhabditina</taxon>
        <taxon>Rhabditomorpha</taxon>
        <taxon>Strongyloidea</taxon>
        <taxon>Strongylidae</taxon>
        <taxon>Strongylus</taxon>
    </lineage>
</organism>
<protein>
    <recommendedName>
        <fullName evidence="3">VWFA domain-containing protein</fullName>
    </recommendedName>
</protein>
<reference evidence="1 2" key="1">
    <citation type="submission" date="2018-11" db="EMBL/GenBank/DDBJ databases">
        <authorList>
            <consortium name="Pathogen Informatics"/>
        </authorList>
    </citation>
    <scope>NUCLEOTIDE SEQUENCE [LARGE SCALE GENOMIC DNA]</scope>
</reference>
<gene>
    <name evidence="1" type="ORF">SVUK_LOCUS19516</name>
</gene>
<evidence type="ECO:0000313" key="1">
    <source>
        <dbReference type="EMBL" id="VDM84518.1"/>
    </source>
</evidence>
<accession>A0A3P7LZI1</accession>
<keyword evidence="2" id="KW-1185">Reference proteome</keyword>
<dbReference type="OrthoDB" id="5792636at2759"/>
<dbReference type="AlphaFoldDB" id="A0A3P7LZI1"/>
<name>A0A3P7LZI1_STRVU</name>
<dbReference type="EMBL" id="UYYB01130770">
    <property type="protein sequence ID" value="VDM84518.1"/>
    <property type="molecule type" value="Genomic_DNA"/>
</dbReference>